<dbReference type="InterPro" id="IPR007493">
    <property type="entry name" value="DUF538"/>
</dbReference>
<keyword evidence="3" id="KW-1185">Reference proteome</keyword>
<evidence type="ECO:0000313" key="3">
    <source>
        <dbReference type="Proteomes" id="UP001154282"/>
    </source>
</evidence>
<dbReference type="PANTHER" id="PTHR31676">
    <property type="entry name" value="T31J12.3 PROTEIN-RELATED"/>
    <property type="match status" value="1"/>
</dbReference>
<evidence type="ECO:0000313" key="2">
    <source>
        <dbReference type="EMBL" id="CAI0409908.1"/>
    </source>
</evidence>
<dbReference type="Pfam" id="PF04398">
    <property type="entry name" value="DUF538"/>
    <property type="match status" value="1"/>
</dbReference>
<dbReference type="SUPFAM" id="SSF141562">
    <property type="entry name" value="At5g01610-like"/>
    <property type="match status" value="1"/>
</dbReference>
<feature type="chain" id="PRO_5043818711" evidence="1">
    <location>
        <begin position="31"/>
        <end position="164"/>
    </location>
</feature>
<proteinExistence type="predicted"/>
<dbReference type="EMBL" id="CAMGYJ010000005">
    <property type="protein sequence ID" value="CAI0409908.1"/>
    <property type="molecule type" value="Genomic_DNA"/>
</dbReference>
<comment type="caution">
    <text evidence="2">The sequence shown here is derived from an EMBL/GenBank/DDBJ whole genome shotgun (WGS) entry which is preliminary data.</text>
</comment>
<keyword evidence="1" id="KW-0732">Signal</keyword>
<dbReference type="AlphaFoldDB" id="A0AAV0JJU3"/>
<organism evidence="2 3">
    <name type="scientific">Linum tenue</name>
    <dbReference type="NCBI Taxonomy" id="586396"/>
    <lineage>
        <taxon>Eukaryota</taxon>
        <taxon>Viridiplantae</taxon>
        <taxon>Streptophyta</taxon>
        <taxon>Embryophyta</taxon>
        <taxon>Tracheophyta</taxon>
        <taxon>Spermatophyta</taxon>
        <taxon>Magnoliopsida</taxon>
        <taxon>eudicotyledons</taxon>
        <taxon>Gunneridae</taxon>
        <taxon>Pentapetalae</taxon>
        <taxon>rosids</taxon>
        <taxon>fabids</taxon>
        <taxon>Malpighiales</taxon>
        <taxon>Linaceae</taxon>
        <taxon>Linum</taxon>
    </lineage>
</organism>
<dbReference type="InterPro" id="IPR036758">
    <property type="entry name" value="At5g01610-like"/>
</dbReference>
<feature type="signal peptide" evidence="1">
    <location>
        <begin position="1"/>
        <end position="30"/>
    </location>
</feature>
<dbReference type="PANTHER" id="PTHR31676:SF96">
    <property type="entry name" value="EXPRESSED PROTEIN"/>
    <property type="match status" value="1"/>
</dbReference>
<protein>
    <submittedName>
        <fullName evidence="2">Uncharacterized protein</fullName>
    </submittedName>
</protein>
<accession>A0AAV0JJU3</accession>
<gene>
    <name evidence="2" type="ORF">LITE_LOCUS14546</name>
</gene>
<dbReference type="Gene3D" id="2.30.240.10">
    <property type="entry name" value="At5g01610-like"/>
    <property type="match status" value="1"/>
</dbReference>
<evidence type="ECO:0000256" key="1">
    <source>
        <dbReference type="SAM" id="SignalP"/>
    </source>
</evidence>
<name>A0AAV0JJU3_9ROSI</name>
<sequence>MAAKLQLPFLINVSLFCFISLSLSVHQGQGQGLSEIHDLLPQYGFPVGLLPDGVKSYTLSPSDGTFTVRFTTPCDVRFAGYLVHYDKEIGGKLSKGAVRDVSGITTKQAFFWLSLSAIEVSGDGDIEFFVGPFSKKLPVKAFEKIPQCQKSKASALWRPLLGSI</sequence>
<reference evidence="2" key="1">
    <citation type="submission" date="2022-08" db="EMBL/GenBank/DDBJ databases">
        <authorList>
            <person name="Gutierrez-Valencia J."/>
        </authorList>
    </citation>
    <scope>NUCLEOTIDE SEQUENCE</scope>
</reference>
<dbReference type="Proteomes" id="UP001154282">
    <property type="component" value="Unassembled WGS sequence"/>
</dbReference>